<reference evidence="6" key="1">
    <citation type="submission" date="2012-12" db="EMBL/GenBank/DDBJ databases">
        <authorList>
            <person name="Hellsten U."/>
            <person name="Grimwood J."/>
            <person name="Chapman J.A."/>
            <person name="Shapiro H."/>
            <person name="Aerts A."/>
            <person name="Otillar R.P."/>
            <person name="Terry A.Y."/>
            <person name="Boore J.L."/>
            <person name="Simakov O."/>
            <person name="Marletaz F."/>
            <person name="Cho S.-J."/>
            <person name="Edsinger-Gonzales E."/>
            <person name="Havlak P."/>
            <person name="Kuo D.-H."/>
            <person name="Larsson T."/>
            <person name="Lv J."/>
            <person name="Arendt D."/>
            <person name="Savage R."/>
            <person name="Osoegawa K."/>
            <person name="de Jong P."/>
            <person name="Lindberg D.R."/>
            <person name="Seaver E.C."/>
            <person name="Weisblat D.A."/>
            <person name="Putnam N.H."/>
            <person name="Grigoriev I.V."/>
            <person name="Rokhsar D.S."/>
        </authorList>
    </citation>
    <scope>NUCLEOTIDE SEQUENCE</scope>
    <source>
        <strain evidence="6">I ESC-2004</strain>
    </source>
</reference>
<evidence type="ECO:0000313" key="4">
    <source>
        <dbReference type="EMBL" id="ELT89134.1"/>
    </source>
</evidence>
<proteinExistence type="predicted"/>
<dbReference type="InterPro" id="IPR036860">
    <property type="entry name" value="SH2_dom_sf"/>
</dbReference>
<dbReference type="EnsemblMetazoa" id="CapteT105551">
    <property type="protein sequence ID" value="CapteP105551"/>
    <property type="gene ID" value="CapteG105551"/>
</dbReference>
<organism evidence="4">
    <name type="scientific">Capitella teleta</name>
    <name type="common">Polychaete worm</name>
    <dbReference type="NCBI Taxonomy" id="283909"/>
    <lineage>
        <taxon>Eukaryota</taxon>
        <taxon>Metazoa</taxon>
        <taxon>Spiralia</taxon>
        <taxon>Lophotrochozoa</taxon>
        <taxon>Annelida</taxon>
        <taxon>Polychaeta</taxon>
        <taxon>Sedentaria</taxon>
        <taxon>Scolecida</taxon>
        <taxon>Capitellidae</taxon>
        <taxon>Capitella</taxon>
    </lineage>
</organism>
<reference evidence="4 6" key="2">
    <citation type="journal article" date="2013" name="Nature">
        <title>Insights into bilaterian evolution from three spiralian genomes.</title>
        <authorList>
            <person name="Simakov O."/>
            <person name="Marletaz F."/>
            <person name="Cho S.J."/>
            <person name="Edsinger-Gonzales E."/>
            <person name="Havlak P."/>
            <person name="Hellsten U."/>
            <person name="Kuo D.H."/>
            <person name="Larsson T."/>
            <person name="Lv J."/>
            <person name="Arendt D."/>
            <person name="Savage R."/>
            <person name="Osoegawa K."/>
            <person name="de Jong P."/>
            <person name="Grimwood J."/>
            <person name="Chapman J.A."/>
            <person name="Shapiro H."/>
            <person name="Aerts A."/>
            <person name="Otillar R.P."/>
            <person name="Terry A.Y."/>
            <person name="Boore J.L."/>
            <person name="Grigoriev I.V."/>
            <person name="Lindberg D.R."/>
            <person name="Seaver E.C."/>
            <person name="Weisblat D.A."/>
            <person name="Putnam N.H."/>
            <person name="Rokhsar D.S."/>
        </authorList>
    </citation>
    <scope>NUCLEOTIDE SEQUENCE</scope>
    <source>
        <strain evidence="4 6">I ESC-2004</strain>
    </source>
</reference>
<dbReference type="GO" id="GO:0001784">
    <property type="term" value="F:phosphotyrosine residue binding"/>
    <property type="evidence" value="ECO:0007669"/>
    <property type="project" value="TreeGrafter"/>
</dbReference>
<dbReference type="STRING" id="283909.R7T6E9"/>
<dbReference type="PANTHER" id="PTHR15127:SF32">
    <property type="entry name" value="HEAVYWEIGHT, ISOFORM A"/>
    <property type="match status" value="1"/>
</dbReference>
<keyword evidence="6" id="KW-1185">Reference proteome</keyword>
<accession>R7T6E9</accession>
<dbReference type="OMA" id="KECSYLI"/>
<dbReference type="InterPro" id="IPR000980">
    <property type="entry name" value="SH2"/>
</dbReference>
<keyword evidence="1 2" id="KW-0727">SH2 domain</keyword>
<dbReference type="EMBL" id="KB311498">
    <property type="protein sequence ID" value="ELT89134.1"/>
    <property type="molecule type" value="Genomic_DNA"/>
</dbReference>
<dbReference type="InterPro" id="IPR051846">
    <property type="entry name" value="SH2_domain_adapters"/>
</dbReference>
<evidence type="ECO:0000256" key="1">
    <source>
        <dbReference type="ARBA" id="ARBA00022999"/>
    </source>
</evidence>
<sequence>WYHGSIGRVDAEALLRVHKEGSYLVRMSESNKLDFSLSLNARGFMHMKITNRDGHFILGQFSQPFTSIPLMIHHYSISKLPIKGAEHMSLLHPVNHPELL</sequence>
<evidence type="ECO:0000313" key="5">
    <source>
        <dbReference type="EnsemblMetazoa" id="CapteP105551"/>
    </source>
</evidence>
<feature type="domain" description="SH2" evidence="3">
    <location>
        <begin position="1"/>
        <end position="94"/>
    </location>
</feature>
<dbReference type="Gene3D" id="3.30.505.10">
    <property type="entry name" value="SH2 domain"/>
    <property type="match status" value="1"/>
</dbReference>
<feature type="non-terminal residue" evidence="4">
    <location>
        <position position="1"/>
    </location>
</feature>
<dbReference type="Pfam" id="PF00017">
    <property type="entry name" value="SH2"/>
    <property type="match status" value="1"/>
</dbReference>
<evidence type="ECO:0000259" key="3">
    <source>
        <dbReference type="PROSITE" id="PS50001"/>
    </source>
</evidence>
<dbReference type="HOGENOM" id="CLU_141201_1_0_1"/>
<evidence type="ECO:0000256" key="2">
    <source>
        <dbReference type="PROSITE-ProRule" id="PRU00191"/>
    </source>
</evidence>
<evidence type="ECO:0000313" key="6">
    <source>
        <dbReference type="Proteomes" id="UP000014760"/>
    </source>
</evidence>
<dbReference type="OrthoDB" id="5914531at2759"/>
<dbReference type="Proteomes" id="UP000014760">
    <property type="component" value="Unassembled WGS sequence"/>
</dbReference>
<dbReference type="PROSITE" id="PS50001">
    <property type="entry name" value="SH2"/>
    <property type="match status" value="1"/>
</dbReference>
<dbReference type="EMBL" id="AMQN01003301">
    <property type="status" value="NOT_ANNOTATED_CDS"/>
    <property type="molecule type" value="Genomic_DNA"/>
</dbReference>
<protein>
    <recommendedName>
        <fullName evidence="3">SH2 domain-containing protein</fullName>
    </recommendedName>
</protein>
<name>R7T6E9_CAPTE</name>
<dbReference type="PANTHER" id="PTHR15127">
    <property type="entry name" value="HEAVYWEIGHT, ISOFORM A"/>
    <property type="match status" value="1"/>
</dbReference>
<gene>
    <name evidence="4" type="ORF">CAPTEDRAFT_105551</name>
</gene>
<dbReference type="PRINTS" id="PR00401">
    <property type="entry name" value="SH2DOMAIN"/>
</dbReference>
<dbReference type="SMART" id="SM00252">
    <property type="entry name" value="SH2"/>
    <property type="match status" value="1"/>
</dbReference>
<reference evidence="5" key="3">
    <citation type="submission" date="2015-06" db="UniProtKB">
        <authorList>
            <consortium name="EnsemblMetazoa"/>
        </authorList>
    </citation>
    <scope>IDENTIFICATION</scope>
</reference>
<dbReference type="AlphaFoldDB" id="R7T6E9"/>
<dbReference type="SUPFAM" id="SSF55550">
    <property type="entry name" value="SH2 domain"/>
    <property type="match status" value="1"/>
</dbReference>